<evidence type="ECO:0000313" key="2">
    <source>
        <dbReference type="EMBL" id="VDN97088.1"/>
    </source>
</evidence>
<dbReference type="OrthoDB" id="6262869at2759"/>
<feature type="compositionally biased region" description="Polar residues" evidence="1">
    <location>
        <begin position="319"/>
        <end position="337"/>
    </location>
</feature>
<organism evidence="4">
    <name type="scientific">Rodentolepis nana</name>
    <name type="common">Dwarf tapeworm</name>
    <name type="synonym">Hymenolepis nana</name>
    <dbReference type="NCBI Taxonomy" id="102285"/>
    <lineage>
        <taxon>Eukaryota</taxon>
        <taxon>Metazoa</taxon>
        <taxon>Spiralia</taxon>
        <taxon>Lophotrochozoa</taxon>
        <taxon>Platyhelminthes</taxon>
        <taxon>Cestoda</taxon>
        <taxon>Eucestoda</taxon>
        <taxon>Cyclophyllidea</taxon>
        <taxon>Hymenolepididae</taxon>
        <taxon>Rodentolepis</taxon>
    </lineage>
</organism>
<evidence type="ECO:0000313" key="4">
    <source>
        <dbReference type="WBParaSite" id="HNAJ_0000122901-mRNA-1"/>
    </source>
</evidence>
<dbReference type="Proteomes" id="UP000278807">
    <property type="component" value="Unassembled WGS sequence"/>
</dbReference>
<accession>A0A0R3T2P8</accession>
<gene>
    <name evidence="2" type="ORF">HNAJ_LOCUS1229</name>
</gene>
<keyword evidence="3" id="KW-1185">Reference proteome</keyword>
<dbReference type="EMBL" id="UZAE01000452">
    <property type="protein sequence ID" value="VDN97088.1"/>
    <property type="molecule type" value="Genomic_DNA"/>
</dbReference>
<feature type="region of interest" description="Disordered" evidence="1">
    <location>
        <begin position="188"/>
        <end position="238"/>
    </location>
</feature>
<sequence length="337" mass="38228">MASQVVESQVFPIQLEWIGGRSTFIQSSFSPRNAYICLEDMKEQHIAVPVVIEKMKNLVVFRQDNRMMDKVFEIKDIVQIHCFPTDPNYAIFEINEHDGSARFEVIRAPENESLKVLQDFIFTPHFVNPSAPVLPEQNAESSSPVSDGYETPKPIQTVTNDGTSPNFQVTDGYEGMEVQIIDETINERVTPASRSKDSPGVGETKAEISVKEVDRSRETPSTTSVSSDTLIKSRQPEDFTVELIHESPLRNEKLTQQEPEQQQRPLKTVTIKQRKFAKLVTLKELITEEGINTQNYFDDGKFYVISRKGPKGSFPKSFGLQSSEYSKNQPQNRYVEG</sequence>
<feature type="compositionally biased region" description="Basic and acidic residues" evidence="1">
    <location>
        <begin position="204"/>
        <end position="218"/>
    </location>
</feature>
<dbReference type="AlphaFoldDB" id="A0A0R3T2P8"/>
<feature type="region of interest" description="Disordered" evidence="1">
    <location>
        <begin position="313"/>
        <end position="337"/>
    </location>
</feature>
<reference evidence="4" key="1">
    <citation type="submission" date="2017-02" db="UniProtKB">
        <authorList>
            <consortium name="WormBaseParasite"/>
        </authorList>
    </citation>
    <scope>IDENTIFICATION</scope>
</reference>
<protein>
    <submittedName>
        <fullName evidence="4">Doublecortin domain-containing protein</fullName>
    </submittedName>
</protein>
<reference evidence="2 3" key="2">
    <citation type="submission" date="2018-11" db="EMBL/GenBank/DDBJ databases">
        <authorList>
            <consortium name="Pathogen Informatics"/>
        </authorList>
    </citation>
    <scope>NUCLEOTIDE SEQUENCE [LARGE SCALE GENOMIC DNA]</scope>
</reference>
<dbReference type="WBParaSite" id="HNAJ_0000122901-mRNA-1">
    <property type="protein sequence ID" value="HNAJ_0000122901-mRNA-1"/>
    <property type="gene ID" value="HNAJ_0000122901"/>
</dbReference>
<evidence type="ECO:0000313" key="3">
    <source>
        <dbReference type="Proteomes" id="UP000278807"/>
    </source>
</evidence>
<name>A0A0R3T2P8_RODNA</name>
<feature type="compositionally biased region" description="Polar residues" evidence="1">
    <location>
        <begin position="219"/>
        <end position="232"/>
    </location>
</feature>
<evidence type="ECO:0000256" key="1">
    <source>
        <dbReference type="SAM" id="MobiDB-lite"/>
    </source>
</evidence>
<proteinExistence type="predicted"/>